<dbReference type="Proteomes" id="UP000232721">
    <property type="component" value="Chromosome"/>
</dbReference>
<feature type="signal peptide" evidence="1">
    <location>
        <begin position="1"/>
        <end position="23"/>
    </location>
</feature>
<reference evidence="3 4" key="1">
    <citation type="submission" date="2017-02" db="EMBL/GenBank/DDBJ databases">
        <title>Trade-off between light-utilization and light-protection in marine flavobacteria.</title>
        <authorList>
            <person name="Kumagai Y."/>
            <person name="Yoshizawa S."/>
            <person name="Kogure K."/>
            <person name="Iwasaki W."/>
        </authorList>
    </citation>
    <scope>NUCLEOTIDE SEQUENCE [LARGE SCALE GENOMIC DNA]</scope>
    <source>
        <strain evidence="3 4">KCTC 23670</strain>
    </source>
</reference>
<dbReference type="EMBL" id="CP019336">
    <property type="protein sequence ID" value="AUC23689.1"/>
    <property type="molecule type" value="Genomic_DNA"/>
</dbReference>
<gene>
    <name evidence="3" type="ORF">BTO15_17015</name>
</gene>
<feature type="chain" id="PRO_5045782897" description="IgGFc-binding protein N-terminal domain-containing protein" evidence="1">
    <location>
        <begin position="24"/>
        <end position="1504"/>
    </location>
</feature>
<name>A0ABM6Q341_9FLAO</name>
<dbReference type="NCBIfam" id="TIGR04131">
    <property type="entry name" value="Bac_Flav_CTERM"/>
    <property type="match status" value="1"/>
</dbReference>
<evidence type="ECO:0000313" key="4">
    <source>
        <dbReference type="Proteomes" id="UP000232721"/>
    </source>
</evidence>
<feature type="domain" description="IgGFc-binding protein N-terminal" evidence="2">
    <location>
        <begin position="140"/>
        <end position="433"/>
    </location>
</feature>
<organism evidence="3 4">
    <name type="scientific">Polaribacter sejongensis</name>
    <dbReference type="NCBI Taxonomy" id="985043"/>
    <lineage>
        <taxon>Bacteria</taxon>
        <taxon>Pseudomonadati</taxon>
        <taxon>Bacteroidota</taxon>
        <taxon>Flavobacteriia</taxon>
        <taxon>Flavobacteriales</taxon>
        <taxon>Flavobacteriaceae</taxon>
    </lineage>
</organism>
<keyword evidence="4" id="KW-1185">Reference proteome</keyword>
<dbReference type="Pfam" id="PF13585">
    <property type="entry name" value="CHU_C"/>
    <property type="match status" value="1"/>
</dbReference>
<protein>
    <recommendedName>
        <fullName evidence="2">IgGFc-binding protein N-terminal domain-containing protein</fullName>
    </recommendedName>
</protein>
<evidence type="ECO:0000313" key="3">
    <source>
        <dbReference type="EMBL" id="AUC23689.1"/>
    </source>
</evidence>
<dbReference type="RefSeq" id="WP_208889708.1">
    <property type="nucleotide sequence ID" value="NZ_CP019336.1"/>
</dbReference>
<evidence type="ECO:0000256" key="1">
    <source>
        <dbReference type="SAM" id="SignalP"/>
    </source>
</evidence>
<keyword evidence="1" id="KW-0732">Signal</keyword>
<sequence>MRKSFPHVLLLFFCFITFQNINAQLSRKHFIPPLTYAEVGNANPEEQYIYISTPSNQNVSYTVTQVGSTTPITGIITNTSPKEISIGTGNSQLFVDSRQTSIVHSDKGYIIEASDVVYVSVRVLAGSRAQAGALVSKGASALGTTFRAGMFTNQNPQTNYLNFISVMATEDNTTVDFDDLPTGILIKNYSGSLPISVTLNEGESYVVATNSFDNTINRDGLIGTLITSDKPIVVNIGSANGSFHNGSGRDYGIDQIVGVDKIGSEYIFVKGDGSNGWENVLIVAHENNTDIFINGNITAETTLNAGEYYLIEGNEYNSNGNMYVKTSNPVFAYQGIGANTSEANQGLFFVPPLSCENRGKVDNIPNIEDIGATAFDGGITIVTNIGATVNINAQPISTYSTSGPYDVQGNPNYVTYKVTNLTGNISIESSGELYCAYFNQNGAASSGSFFSGFPSNPEIKFDVAIATLGNCLGNGLELQVANSDLFDTFEWFFNNVSTGIITPKITPTKPGNYKLVGTIGCDPLNLKTFESVEIPVSICPDDYDNDGIIDNLDIDIDNDGILNIDESLGNKIIDLTNISSPVVQEDLTPITANLASENTTFSGDANGNFVSTANTGTISNSRYTLTFTDDNINFKLTQNTTKDHTISSEEYFILRLSQANKNITLVDPDNQILVDSNFDDEFEDDFTQFSSSVIKFKFKSNLVGNTSTFQFVASQINNITFEHYNNNSSAISTFNGTLGLTCFSLDSDGDGIENMFDLDSDNDGIPDLYDAYGQNITLSNVDANLDGLDDIFDSISTNLDTDGDGVKNYLDYDSDNDGIFDSTEAGHNLDLNFDGVIDVFKDINQNGLADALENDTSIQTLSLNYTISDTDEDKIFNFVDSDSDGDDCFDVIEAGFTGNGSGKLFANLFEVDANGKVKNSDGYINPINANYTTSAPIIITTFNDVTFCEGDTETVTIDANADNFEWEFSTDGTIWNTVSDDTFYSGSTTNSLQITNTPLSYDNYQYRVVLSKTGNTCGLTSDAIVLMVNPKPVIVNNPAELFQCDNDADLQTTFNLTEAEISITNKTGVTFKYYATELDAENGTSEVADNTSYFVDTTGEAWVRTISNTTGCYAISKINLMVSYAPNETFNDTISQCDDFLDSEGNDTINNDDSDGITFFDISNIPGKISTDSDMKIEFYETDDARTRSLKEITETQNLSTYRNKNHPYSAGNLVTIFYKLISITNNNCQGIGEFYLEVNKIPEFTVEGELPNEPIIICAENIPYTLNVLNPNETYTYQWTNKNGDDLGSTKNLDISNAGEYTVTASTNSCSRSRTITVYKSDFDNLEESFVTIIDDLSIINSNLNIRIDIPRNPLINEEFQYALEDENGMTIRSFQDSNIFEDIEGGIYKIIVENKNGCGSSKLVVSVIQFPKFFTPGGDAKNNTWAVKGVNTTLYQSNSTINIFNRYGTLVAQTTINSDGWDGTYNGKLLPSNDYWFSVQLTPIDTEKKPILKKGHFSLLRK</sequence>
<dbReference type="InterPro" id="IPR026341">
    <property type="entry name" value="T9SS_type_B"/>
</dbReference>
<evidence type="ECO:0000259" key="2">
    <source>
        <dbReference type="Pfam" id="PF17517"/>
    </source>
</evidence>
<dbReference type="InterPro" id="IPR035234">
    <property type="entry name" value="IgGFc-bd_N"/>
</dbReference>
<dbReference type="InterPro" id="IPR028974">
    <property type="entry name" value="TSP_type-3_rpt"/>
</dbReference>
<dbReference type="Gene3D" id="4.10.1080.10">
    <property type="entry name" value="TSP type-3 repeat"/>
    <property type="match status" value="1"/>
</dbReference>
<dbReference type="SUPFAM" id="SSF103647">
    <property type="entry name" value="TSP type-3 repeat"/>
    <property type="match status" value="2"/>
</dbReference>
<dbReference type="Pfam" id="PF17517">
    <property type="entry name" value="IgGFc_binding"/>
    <property type="match status" value="1"/>
</dbReference>
<proteinExistence type="predicted"/>
<accession>A0ABM6Q341</accession>